<proteinExistence type="predicted"/>
<reference evidence="1" key="1">
    <citation type="submission" date="2015-10" db="EMBL/GenBank/DDBJ databases">
        <authorList>
            <person name="Gilbert D.G."/>
        </authorList>
    </citation>
    <scope>NUCLEOTIDE SEQUENCE</scope>
    <source>
        <strain evidence="1">Phyl III-seqv23</strain>
    </source>
</reference>
<name>A0A0S4WR32_RALSL</name>
<organism evidence="1">
    <name type="scientific">Ralstonia solanacearum</name>
    <name type="common">Pseudomonas solanacearum</name>
    <dbReference type="NCBI Taxonomy" id="305"/>
    <lineage>
        <taxon>Bacteria</taxon>
        <taxon>Pseudomonadati</taxon>
        <taxon>Pseudomonadota</taxon>
        <taxon>Betaproteobacteria</taxon>
        <taxon>Burkholderiales</taxon>
        <taxon>Burkholderiaceae</taxon>
        <taxon>Ralstonia</taxon>
        <taxon>Ralstonia solanacearum species complex</taxon>
    </lineage>
</organism>
<protein>
    <submittedName>
        <fullName evidence="1">Uncharacterized protein</fullName>
    </submittedName>
</protein>
<evidence type="ECO:0000313" key="1">
    <source>
        <dbReference type="EMBL" id="CUV53976.1"/>
    </source>
</evidence>
<dbReference type="EMBL" id="LN899820">
    <property type="protein sequence ID" value="CUV53976.1"/>
    <property type="molecule type" value="Genomic_DNA"/>
</dbReference>
<sequence length="34" mass="3942">MKRERIFACTHLMIVQPSQEAYFGSAFANYNFLG</sequence>
<gene>
    <name evidence="1" type="ORF">RUN215_v1_200031</name>
</gene>
<accession>A0A0S4WR32</accession>
<dbReference type="AlphaFoldDB" id="A0A0S4WR32"/>